<dbReference type="InterPro" id="IPR003439">
    <property type="entry name" value="ABC_transporter-like_ATP-bd"/>
</dbReference>
<dbReference type="GO" id="GO:0005524">
    <property type="term" value="F:ATP binding"/>
    <property type="evidence" value="ECO:0007669"/>
    <property type="project" value="UniProtKB-KW"/>
</dbReference>
<dbReference type="STRING" id="1313304.CALK_1326"/>
<reference evidence="6 7" key="1">
    <citation type="journal article" date="2013" name="Environ. Microbiol.">
        <title>Genome analysis of Chitinivibrio alkaliphilus gen. nov., sp. nov., a novel extremely haloalkaliphilic anaerobic chitinolytic bacterium from the candidate phylum Termite Group 3.</title>
        <authorList>
            <person name="Sorokin D.Y."/>
            <person name="Gumerov V.M."/>
            <person name="Rakitin A.L."/>
            <person name="Beletsky A.V."/>
            <person name="Damste J.S."/>
            <person name="Muyzer G."/>
            <person name="Mardanov A.V."/>
            <person name="Ravin N.V."/>
        </authorList>
    </citation>
    <scope>NUCLEOTIDE SEQUENCE [LARGE SCALE GENOMIC DNA]</scope>
    <source>
        <strain evidence="6 7">ACht1</strain>
    </source>
</reference>
<dbReference type="InterPro" id="IPR003593">
    <property type="entry name" value="AAA+_ATPase"/>
</dbReference>
<dbReference type="RefSeq" id="WP_022636794.1">
    <property type="nucleotide sequence ID" value="NZ_ASJR01000010.1"/>
</dbReference>
<evidence type="ECO:0000313" key="7">
    <source>
        <dbReference type="Proteomes" id="UP000017148"/>
    </source>
</evidence>
<evidence type="ECO:0000313" key="6">
    <source>
        <dbReference type="EMBL" id="ERP31671.1"/>
    </source>
</evidence>
<proteinExistence type="inferred from homology"/>
<gene>
    <name evidence="6" type="ORF">CALK_1326</name>
</gene>
<dbReference type="eggNOG" id="COG1120">
    <property type="taxonomic scope" value="Bacteria"/>
</dbReference>
<keyword evidence="7" id="KW-1185">Reference proteome</keyword>
<evidence type="ECO:0000256" key="3">
    <source>
        <dbReference type="ARBA" id="ARBA00022741"/>
    </source>
</evidence>
<dbReference type="SMART" id="SM00382">
    <property type="entry name" value="AAA"/>
    <property type="match status" value="1"/>
</dbReference>
<dbReference type="InterPro" id="IPR050153">
    <property type="entry name" value="Metal_Ion_Import_ABC"/>
</dbReference>
<comment type="caution">
    <text evidence="6">The sequence shown here is derived from an EMBL/GenBank/DDBJ whole genome shotgun (WGS) entry which is preliminary data.</text>
</comment>
<dbReference type="SUPFAM" id="SSF52540">
    <property type="entry name" value="P-loop containing nucleoside triphosphate hydrolases"/>
    <property type="match status" value="1"/>
</dbReference>
<sequence length="265" mass="29965">MDLQVKNLQFSYGTAEVLKKIDFSVKAHEIVAILGPNGVGKTTLLKCINSIHTPRGGDVILDGRNILNLSPREIAKKIGYVAQKTSTARVTVYDAILLGRYPYITWRVTPRDREIVDSIIDKLHLREFTMRYIDELSGGELQKVATARALVQEPEVLLLDEPTSNLDLKNQFDLLSFIRRVVRHHDVSAIITMHDLNIALRYADTFLFVKDGEIYCHCSKDEVTEEIISTTYDIAISLHYIDGYPLIVPKGDVYAEDTDCCRSHS</sequence>
<dbReference type="CDD" id="cd03214">
    <property type="entry name" value="ABC_Iron-Siderophores_B12_Hemin"/>
    <property type="match status" value="1"/>
</dbReference>
<dbReference type="InterPro" id="IPR027417">
    <property type="entry name" value="P-loop_NTPase"/>
</dbReference>
<dbReference type="AlphaFoldDB" id="U7D7X2"/>
<evidence type="ECO:0000256" key="1">
    <source>
        <dbReference type="ARBA" id="ARBA00005417"/>
    </source>
</evidence>
<dbReference type="EMBL" id="ASJR01000010">
    <property type="protein sequence ID" value="ERP31671.1"/>
    <property type="molecule type" value="Genomic_DNA"/>
</dbReference>
<dbReference type="Proteomes" id="UP000017148">
    <property type="component" value="Unassembled WGS sequence"/>
</dbReference>
<evidence type="ECO:0000256" key="2">
    <source>
        <dbReference type="ARBA" id="ARBA00022448"/>
    </source>
</evidence>
<evidence type="ECO:0000259" key="5">
    <source>
        <dbReference type="PROSITE" id="PS50893"/>
    </source>
</evidence>
<keyword evidence="4" id="KW-0067">ATP-binding</keyword>
<dbReference type="PROSITE" id="PS50893">
    <property type="entry name" value="ABC_TRANSPORTER_2"/>
    <property type="match status" value="1"/>
</dbReference>
<evidence type="ECO:0000256" key="4">
    <source>
        <dbReference type="ARBA" id="ARBA00022840"/>
    </source>
</evidence>
<comment type="similarity">
    <text evidence="1">Belongs to the ABC transporter superfamily.</text>
</comment>
<dbReference type="PANTHER" id="PTHR42734">
    <property type="entry name" value="METAL TRANSPORT SYSTEM ATP-BINDING PROTEIN TM_0124-RELATED"/>
    <property type="match status" value="1"/>
</dbReference>
<name>U7D7X2_9BACT</name>
<protein>
    <submittedName>
        <fullName evidence="6">ABC transporter, ATPase component</fullName>
    </submittedName>
</protein>
<keyword evidence="2" id="KW-0813">Transport</keyword>
<keyword evidence="3" id="KW-0547">Nucleotide-binding</keyword>
<dbReference type="Pfam" id="PF00005">
    <property type="entry name" value="ABC_tran"/>
    <property type="match status" value="1"/>
</dbReference>
<dbReference type="PANTHER" id="PTHR42734:SF6">
    <property type="entry name" value="MOLYBDATE IMPORT ATP-BINDING PROTEIN MOLC"/>
    <property type="match status" value="1"/>
</dbReference>
<dbReference type="Gene3D" id="3.40.50.300">
    <property type="entry name" value="P-loop containing nucleotide triphosphate hydrolases"/>
    <property type="match status" value="1"/>
</dbReference>
<feature type="domain" description="ABC transporter" evidence="5">
    <location>
        <begin position="3"/>
        <end position="236"/>
    </location>
</feature>
<organism evidence="6 7">
    <name type="scientific">Chitinivibrio alkaliphilus ACht1</name>
    <dbReference type="NCBI Taxonomy" id="1313304"/>
    <lineage>
        <taxon>Bacteria</taxon>
        <taxon>Pseudomonadati</taxon>
        <taxon>Fibrobacterota</taxon>
        <taxon>Chitinivibrionia</taxon>
        <taxon>Chitinivibrionales</taxon>
        <taxon>Chitinivibrionaceae</taxon>
        <taxon>Chitinivibrio</taxon>
    </lineage>
</organism>
<dbReference type="FunFam" id="3.40.50.300:FF:000134">
    <property type="entry name" value="Iron-enterobactin ABC transporter ATP-binding protein"/>
    <property type="match status" value="1"/>
</dbReference>
<accession>U7D7X2</accession>
<dbReference type="GO" id="GO:0016887">
    <property type="term" value="F:ATP hydrolysis activity"/>
    <property type="evidence" value="ECO:0007669"/>
    <property type="project" value="InterPro"/>
</dbReference>